<evidence type="ECO:0000313" key="1">
    <source>
        <dbReference type="EMBL" id="KAL2513025.1"/>
    </source>
</evidence>
<accession>A0ABD1TJW6</accession>
<gene>
    <name evidence="1" type="ORF">Adt_18625</name>
</gene>
<protein>
    <submittedName>
        <fullName evidence="1">Uncharacterized protein</fullName>
    </submittedName>
</protein>
<comment type="caution">
    <text evidence="1">The sequence shown here is derived from an EMBL/GenBank/DDBJ whole genome shotgun (WGS) entry which is preliminary data.</text>
</comment>
<dbReference type="AlphaFoldDB" id="A0ABD1TJW6"/>
<evidence type="ECO:0000313" key="2">
    <source>
        <dbReference type="Proteomes" id="UP001604336"/>
    </source>
</evidence>
<organism evidence="1 2">
    <name type="scientific">Abeliophyllum distichum</name>
    <dbReference type="NCBI Taxonomy" id="126358"/>
    <lineage>
        <taxon>Eukaryota</taxon>
        <taxon>Viridiplantae</taxon>
        <taxon>Streptophyta</taxon>
        <taxon>Embryophyta</taxon>
        <taxon>Tracheophyta</taxon>
        <taxon>Spermatophyta</taxon>
        <taxon>Magnoliopsida</taxon>
        <taxon>eudicotyledons</taxon>
        <taxon>Gunneridae</taxon>
        <taxon>Pentapetalae</taxon>
        <taxon>asterids</taxon>
        <taxon>lamiids</taxon>
        <taxon>Lamiales</taxon>
        <taxon>Oleaceae</taxon>
        <taxon>Forsythieae</taxon>
        <taxon>Abeliophyllum</taxon>
    </lineage>
</organism>
<reference evidence="2" key="1">
    <citation type="submission" date="2024-07" db="EMBL/GenBank/DDBJ databases">
        <title>Two chromosome-level genome assemblies of Korean endemic species Abeliophyllum distichum and Forsythia ovata (Oleaceae).</title>
        <authorList>
            <person name="Jang H."/>
        </authorList>
    </citation>
    <scope>NUCLEOTIDE SEQUENCE [LARGE SCALE GENOMIC DNA]</scope>
</reference>
<dbReference type="Proteomes" id="UP001604336">
    <property type="component" value="Unassembled WGS sequence"/>
</dbReference>
<dbReference type="EMBL" id="JBFOLK010000005">
    <property type="protein sequence ID" value="KAL2513025.1"/>
    <property type="molecule type" value="Genomic_DNA"/>
</dbReference>
<sequence length="108" mass="12413">MSFGMEAVLPVEILSKTSRLNVEQLNPVATYSELDLLEWVRERSAIKNDSLQVESCRIFQTSKIKDVPTWRFGAQKCCCSWASTTQAWTKLERTIRSDQKPEKESLQS</sequence>
<name>A0ABD1TJW6_9LAMI</name>
<proteinExistence type="predicted"/>
<keyword evidence="2" id="KW-1185">Reference proteome</keyword>